<dbReference type="Gene3D" id="1.50.10.20">
    <property type="match status" value="1"/>
</dbReference>
<feature type="domain" description="Prenyltransferase alpha-alpha toroid" evidence="10">
    <location>
        <begin position="46"/>
        <end position="156"/>
    </location>
</feature>
<evidence type="ECO:0000256" key="7">
    <source>
        <dbReference type="ARBA" id="ARBA00022737"/>
    </source>
</evidence>
<evidence type="ECO:0000256" key="9">
    <source>
        <dbReference type="RuleBase" id="RU365056"/>
    </source>
</evidence>
<dbReference type="GO" id="GO:0097354">
    <property type="term" value="P:prenylation"/>
    <property type="evidence" value="ECO:0007669"/>
    <property type="project" value="UniProtKB-UniRule"/>
</dbReference>
<dbReference type="EMBL" id="JBBNAE010000010">
    <property type="protein sequence ID" value="KAK9090446.1"/>
    <property type="molecule type" value="Genomic_DNA"/>
</dbReference>
<dbReference type="InterPro" id="IPR001330">
    <property type="entry name" value="Prenyltrans"/>
</dbReference>
<keyword evidence="7" id="KW-0677">Repeat</keyword>
<dbReference type="InterPro" id="IPR045089">
    <property type="entry name" value="PGGT1B-like"/>
</dbReference>
<evidence type="ECO:0000256" key="3">
    <source>
        <dbReference type="ARBA" id="ARBA00015798"/>
    </source>
</evidence>
<keyword evidence="12" id="KW-1185">Reference proteome</keyword>
<dbReference type="Proteomes" id="UP001417504">
    <property type="component" value="Unassembled WGS sequence"/>
</dbReference>
<evidence type="ECO:0000256" key="1">
    <source>
        <dbReference type="ARBA" id="ARBA00010497"/>
    </source>
</evidence>
<dbReference type="EC" id="2.5.1.58" evidence="2 9"/>
<name>A0AAP0EBX7_9MAGN</name>
<dbReference type="Pfam" id="PF00432">
    <property type="entry name" value="Prenyltrans"/>
    <property type="match status" value="2"/>
</dbReference>
<gene>
    <name evidence="11" type="ORF">Sjap_023623</name>
</gene>
<comment type="catalytic activity">
    <reaction evidence="9">
        <text>L-cysteinyl-[protein] + (2E,6E)-farnesyl diphosphate = S-(2E,6E)-farnesyl-L-cysteinyl-[protein] + diphosphate</text>
        <dbReference type="Rhea" id="RHEA:13345"/>
        <dbReference type="Rhea" id="RHEA-COMP:10131"/>
        <dbReference type="Rhea" id="RHEA-COMP:11535"/>
        <dbReference type="ChEBI" id="CHEBI:29950"/>
        <dbReference type="ChEBI" id="CHEBI:33019"/>
        <dbReference type="ChEBI" id="CHEBI:86019"/>
        <dbReference type="ChEBI" id="CHEBI:175763"/>
    </reaction>
</comment>
<evidence type="ECO:0000256" key="6">
    <source>
        <dbReference type="ARBA" id="ARBA00022723"/>
    </source>
</evidence>
<dbReference type="GO" id="GO:0008270">
    <property type="term" value="F:zinc ion binding"/>
    <property type="evidence" value="ECO:0007669"/>
    <property type="project" value="UniProtKB-UniRule"/>
</dbReference>
<proteinExistence type="inferred from homology"/>
<organism evidence="11 12">
    <name type="scientific">Stephania japonica</name>
    <dbReference type="NCBI Taxonomy" id="461633"/>
    <lineage>
        <taxon>Eukaryota</taxon>
        <taxon>Viridiplantae</taxon>
        <taxon>Streptophyta</taxon>
        <taxon>Embryophyta</taxon>
        <taxon>Tracheophyta</taxon>
        <taxon>Spermatophyta</taxon>
        <taxon>Magnoliopsida</taxon>
        <taxon>Ranunculales</taxon>
        <taxon>Menispermaceae</taxon>
        <taxon>Menispermoideae</taxon>
        <taxon>Cissampelideae</taxon>
        <taxon>Stephania</taxon>
    </lineage>
</organism>
<comment type="cofactor">
    <cofactor evidence="9">
        <name>Zn(2+)</name>
        <dbReference type="ChEBI" id="CHEBI:29105"/>
    </cofactor>
    <text evidence="9">Binds 1 zinc ion per subunit.</text>
</comment>
<evidence type="ECO:0000313" key="12">
    <source>
        <dbReference type="Proteomes" id="UP001417504"/>
    </source>
</evidence>
<evidence type="ECO:0000256" key="2">
    <source>
        <dbReference type="ARBA" id="ARBA00012702"/>
    </source>
</evidence>
<comment type="similarity">
    <text evidence="1 9">Belongs to the protein prenyltransferase subunit beta family.</text>
</comment>
<keyword evidence="4 9" id="KW-0637">Prenyltransferase</keyword>
<comment type="subunit">
    <text evidence="9">Heterodimer of FTA and FTB.</text>
</comment>
<evidence type="ECO:0000313" key="11">
    <source>
        <dbReference type="EMBL" id="KAK9090446.1"/>
    </source>
</evidence>
<evidence type="ECO:0000256" key="5">
    <source>
        <dbReference type="ARBA" id="ARBA00022679"/>
    </source>
</evidence>
<dbReference type="AlphaFoldDB" id="A0AAP0EBX7"/>
<feature type="domain" description="Prenyltransferase alpha-alpha toroid" evidence="10">
    <location>
        <begin position="224"/>
        <end position="503"/>
    </location>
</feature>
<evidence type="ECO:0000256" key="4">
    <source>
        <dbReference type="ARBA" id="ARBA00022602"/>
    </source>
</evidence>
<dbReference type="PANTHER" id="PTHR11774:SF6">
    <property type="entry name" value="PROTEIN FARNESYLTRANSFERASE SUBUNIT BETA"/>
    <property type="match status" value="1"/>
</dbReference>
<comment type="function">
    <text evidence="9">Catalyzes the transfer of a farnesyl moiety from farnesyl diphosphate to a cysteine at the fourth position from the C-terminus of several proteins. The beta subunit is responsible for peptide-binding.</text>
</comment>
<evidence type="ECO:0000259" key="10">
    <source>
        <dbReference type="Pfam" id="PF00432"/>
    </source>
</evidence>
<keyword evidence="6 9" id="KW-0479">Metal-binding</keyword>
<dbReference type="InterPro" id="IPR026872">
    <property type="entry name" value="FTB"/>
</dbReference>
<keyword evidence="5 9" id="KW-0808">Transferase</keyword>
<dbReference type="CDD" id="cd02893">
    <property type="entry name" value="FTase"/>
    <property type="match status" value="1"/>
</dbReference>
<comment type="caution">
    <text evidence="11">The sequence shown here is derived from an EMBL/GenBank/DDBJ whole genome shotgun (WGS) entry which is preliminary data.</text>
</comment>
<dbReference type="GO" id="GO:0005965">
    <property type="term" value="C:protein farnesyltransferase complex"/>
    <property type="evidence" value="ECO:0007669"/>
    <property type="project" value="UniProtKB-UniRule"/>
</dbReference>
<dbReference type="SUPFAM" id="SSF48239">
    <property type="entry name" value="Terpenoid cyclases/Protein prenyltransferases"/>
    <property type="match status" value="2"/>
</dbReference>
<keyword evidence="8 9" id="KW-0862">Zinc</keyword>
<protein>
    <recommendedName>
        <fullName evidence="3 9">Protein farnesyltransferase subunit beta</fullName>
        <shortName evidence="9">FTase-beta</shortName>
        <ecNumber evidence="2 9">2.5.1.58</ecNumber>
    </recommendedName>
</protein>
<dbReference type="InterPro" id="IPR008930">
    <property type="entry name" value="Terpenoid_cyclase/PrenylTrfase"/>
</dbReference>
<reference evidence="11 12" key="1">
    <citation type="submission" date="2024-01" db="EMBL/GenBank/DDBJ databases">
        <title>Genome assemblies of Stephania.</title>
        <authorList>
            <person name="Yang L."/>
        </authorList>
    </citation>
    <scope>NUCLEOTIDE SEQUENCE [LARGE SCALE GENOMIC DNA]</scope>
    <source>
        <strain evidence="11">QJT</strain>
        <tissue evidence="11">Leaf</tissue>
    </source>
</reference>
<dbReference type="GO" id="GO:0004660">
    <property type="term" value="F:protein farnesyltransferase activity"/>
    <property type="evidence" value="ECO:0007669"/>
    <property type="project" value="UniProtKB-UniRule"/>
</dbReference>
<accession>A0AAP0EBX7</accession>
<dbReference type="PANTHER" id="PTHR11774">
    <property type="entry name" value="GERANYLGERANYL TRANSFERASE TYPE BETA SUBUNIT"/>
    <property type="match status" value="1"/>
</dbReference>
<evidence type="ECO:0000256" key="8">
    <source>
        <dbReference type="ARBA" id="ARBA00022833"/>
    </source>
</evidence>
<sequence>MESPSPMTSSATITQRDQLMVEMKVAEIYHLFASLPHHAQTLMLELQRDNHVEFLTKGLKQLGPNYGVLDANRPWLCYWILHSIALLGDFIDCKLENDTVDFLNRCQLPHLATTYAAVNSLITLGGERALSSINREKLHGFLLRMKDPSGGFRTKIRRSSAIEVDLTWVLNRRTSYVKINVVVSDYSYMPKIAEAARVVWLFLLCSMSLADLSLHLVLRSWLGLYLCLPQLPTISFPCGEMDVRACYTAISVASVLDILDYELVQNVGNYILSCQTYEGGIAGEPGSEAHGGYTFCGLATMILINEVERLDLPSLLEWVVFRQGVECGFQGRINKLVDGCYSFWQGGACALMQRLHSVVVGQLHAKVKKTVENTDSIQTPNLSDLENVPGASSTGSGGMPITDSVLKLSDIGFSFIKEQIELDPLFHSIALQQYILLCSQVQDGGFRDKPGKQRDHYHTCYCLSGLSVSQHCWSKDVDCSPLPKAIFGPYSNLLERTHPLFNIVLDRYHEAHDFFSGQ</sequence>